<name>A0A382V7R8_9ZZZZ</name>
<dbReference type="EMBL" id="UINC01149544">
    <property type="protein sequence ID" value="SVD42085.1"/>
    <property type="molecule type" value="Genomic_DNA"/>
</dbReference>
<sequence>MEDKQSQIKHYLNIIDEIELVRTRNNVNWMDVLRLAFTHAPDEAKELMKKIDTEDSRISELVKQLSE</sequence>
<proteinExistence type="predicted"/>
<protein>
    <submittedName>
        <fullName evidence="1">Uncharacterized protein</fullName>
    </submittedName>
</protein>
<accession>A0A382V7R8</accession>
<dbReference type="AlphaFoldDB" id="A0A382V7R8"/>
<organism evidence="1">
    <name type="scientific">marine metagenome</name>
    <dbReference type="NCBI Taxonomy" id="408172"/>
    <lineage>
        <taxon>unclassified sequences</taxon>
        <taxon>metagenomes</taxon>
        <taxon>ecological metagenomes</taxon>
    </lineage>
</organism>
<reference evidence="1" key="1">
    <citation type="submission" date="2018-05" db="EMBL/GenBank/DDBJ databases">
        <authorList>
            <person name="Lanie J.A."/>
            <person name="Ng W.-L."/>
            <person name="Kazmierczak K.M."/>
            <person name="Andrzejewski T.M."/>
            <person name="Davidsen T.M."/>
            <person name="Wayne K.J."/>
            <person name="Tettelin H."/>
            <person name="Glass J.I."/>
            <person name="Rusch D."/>
            <person name="Podicherti R."/>
            <person name="Tsui H.-C.T."/>
            <person name="Winkler M.E."/>
        </authorList>
    </citation>
    <scope>NUCLEOTIDE SEQUENCE</scope>
</reference>
<evidence type="ECO:0000313" key="1">
    <source>
        <dbReference type="EMBL" id="SVD42085.1"/>
    </source>
</evidence>
<gene>
    <name evidence="1" type="ORF">METZ01_LOCUS394939</name>
</gene>